<reference evidence="2" key="1">
    <citation type="journal article" date="2019" name="Int. J. Syst. Evol. Microbiol.">
        <title>The Global Catalogue of Microorganisms (GCM) 10K type strain sequencing project: providing services to taxonomists for standard genome sequencing and annotation.</title>
        <authorList>
            <consortium name="The Broad Institute Genomics Platform"/>
            <consortium name="The Broad Institute Genome Sequencing Center for Infectious Disease"/>
            <person name="Wu L."/>
            <person name="Ma J."/>
        </authorList>
    </citation>
    <scope>NUCLEOTIDE SEQUENCE [LARGE SCALE GENOMIC DNA]</scope>
    <source>
        <strain evidence="2">NBRC 101365</strain>
    </source>
</reference>
<comment type="caution">
    <text evidence="1">The sequence shown here is derived from an EMBL/GenBank/DDBJ whole genome shotgun (WGS) entry which is preliminary data.</text>
</comment>
<proteinExistence type="predicted"/>
<dbReference type="RefSeq" id="WP_284313512.1">
    <property type="nucleotide sequence ID" value="NZ_BSPC01000028.1"/>
</dbReference>
<dbReference type="InterPro" id="IPR010607">
    <property type="entry name" value="DUF1194"/>
</dbReference>
<dbReference type="Proteomes" id="UP001156882">
    <property type="component" value="Unassembled WGS sequence"/>
</dbReference>
<gene>
    <name evidence="1" type="ORF">GCM10007874_34390</name>
</gene>
<sequence>MYCARLVIDISGNGPNNSNSPPDPVRDQAVEQGITINGLALNRLRGDLYEPNSQSVDVYYRDQVIGGPGAFLVITNSAHDFAGAIRQKLLREIAAS</sequence>
<name>A0ABQ6CLC5_9HYPH</name>
<evidence type="ECO:0000313" key="1">
    <source>
        <dbReference type="EMBL" id="GLS20422.1"/>
    </source>
</evidence>
<protein>
    <recommendedName>
        <fullName evidence="3">DUF1194 domain-containing protein</fullName>
    </recommendedName>
</protein>
<dbReference type="EMBL" id="BSPC01000028">
    <property type="protein sequence ID" value="GLS20422.1"/>
    <property type="molecule type" value="Genomic_DNA"/>
</dbReference>
<dbReference type="Pfam" id="PF06707">
    <property type="entry name" value="DUF1194"/>
    <property type="match status" value="1"/>
</dbReference>
<evidence type="ECO:0000313" key="2">
    <source>
        <dbReference type="Proteomes" id="UP001156882"/>
    </source>
</evidence>
<accession>A0ABQ6CLC5</accession>
<keyword evidence="2" id="KW-1185">Reference proteome</keyword>
<evidence type="ECO:0008006" key="3">
    <source>
        <dbReference type="Google" id="ProtNLM"/>
    </source>
</evidence>
<organism evidence="1 2">
    <name type="scientific">Labrys miyagiensis</name>
    <dbReference type="NCBI Taxonomy" id="346912"/>
    <lineage>
        <taxon>Bacteria</taxon>
        <taxon>Pseudomonadati</taxon>
        <taxon>Pseudomonadota</taxon>
        <taxon>Alphaproteobacteria</taxon>
        <taxon>Hyphomicrobiales</taxon>
        <taxon>Xanthobacteraceae</taxon>
        <taxon>Labrys</taxon>
    </lineage>
</organism>